<feature type="signal peptide" evidence="2">
    <location>
        <begin position="1"/>
        <end position="15"/>
    </location>
</feature>
<sequence length="649" mass="72862">MIQWLSLLLISNAAGFSPSLTRTQHNILPTHTHASAKTKATSSSTQLNLFSFKLNDLIKLKDKQEKEKEKEEKDPPQPTSSQQPLASIINVEALLMASGQMPNEEPTQETALLLDMLNINNTTVDTPTQPSVDSLLKFKTSDFFIHQLNTFYKTFTKQNTNQIQKTLTELVNQAEELAQRQGLDVSSLAGQARSTTKYTTELVSSLNGVLTQGYVGDSSLYQNYNSIARVKAESRNRIEYPSQMAKLSGAIYQNTLEECHAINHAIVQNGTTANVNWLITDSISYVGDFDGEGDEPSLTRTITLRGFDASDELVDREELLLDICNAEKIQLSNYPSIFVHAGLYQIAQEIYQEIKPYLENTAPNHAIVLNGHSIGGALSNLILICMTLDKGNLYVQQKLKRVYNFGSPPVLVNMAQAFEERKEDGEYYCSVLDGLGLPHDLVYAYVNPWDPIPRLFSPIDPLYPLIGDLGIDGVTLYANGPPRTLRPITKAILESWENWPRFRDENRAVMKQDYTHVGTIHLLMPDVGRYLTDRLVTVNLNAYEIDQVLKISSGELYDALEETFPLDVFSLSLVSTAIRSFIHHFFPAYAETFEAFAEKEKRKMNGDGVDKSGADNDNARVENESKKPEVFDITEQASKWILGDEWRKV</sequence>
<name>A0AAD3H0X1_9STRA</name>
<dbReference type="Pfam" id="PF01764">
    <property type="entry name" value="Lipase_3"/>
    <property type="match status" value="1"/>
</dbReference>
<evidence type="ECO:0000313" key="4">
    <source>
        <dbReference type="EMBL" id="GFH46295.1"/>
    </source>
</evidence>
<dbReference type="GO" id="GO:0006629">
    <property type="term" value="P:lipid metabolic process"/>
    <property type="evidence" value="ECO:0007669"/>
    <property type="project" value="InterPro"/>
</dbReference>
<dbReference type="EMBL" id="BLLK01000022">
    <property type="protein sequence ID" value="GFH46295.1"/>
    <property type="molecule type" value="Genomic_DNA"/>
</dbReference>
<dbReference type="Proteomes" id="UP001054902">
    <property type="component" value="Unassembled WGS sequence"/>
</dbReference>
<feature type="region of interest" description="Disordered" evidence="1">
    <location>
        <begin position="64"/>
        <end position="85"/>
    </location>
</feature>
<dbReference type="Gene3D" id="3.40.50.1820">
    <property type="entry name" value="alpha/beta hydrolase"/>
    <property type="match status" value="1"/>
</dbReference>
<feature type="domain" description="Fungal lipase-type" evidence="3">
    <location>
        <begin position="332"/>
        <end position="455"/>
    </location>
</feature>
<dbReference type="InterPro" id="IPR029058">
    <property type="entry name" value="AB_hydrolase_fold"/>
</dbReference>
<feature type="compositionally biased region" description="Basic and acidic residues" evidence="1">
    <location>
        <begin position="64"/>
        <end position="75"/>
    </location>
</feature>
<keyword evidence="5" id="KW-1185">Reference proteome</keyword>
<evidence type="ECO:0000259" key="3">
    <source>
        <dbReference type="Pfam" id="PF01764"/>
    </source>
</evidence>
<dbReference type="InterPro" id="IPR002921">
    <property type="entry name" value="Fungal_lipase-type"/>
</dbReference>
<organism evidence="4 5">
    <name type="scientific">Chaetoceros tenuissimus</name>
    <dbReference type="NCBI Taxonomy" id="426638"/>
    <lineage>
        <taxon>Eukaryota</taxon>
        <taxon>Sar</taxon>
        <taxon>Stramenopiles</taxon>
        <taxon>Ochrophyta</taxon>
        <taxon>Bacillariophyta</taxon>
        <taxon>Coscinodiscophyceae</taxon>
        <taxon>Chaetocerotophycidae</taxon>
        <taxon>Chaetocerotales</taxon>
        <taxon>Chaetocerotaceae</taxon>
        <taxon>Chaetoceros</taxon>
    </lineage>
</organism>
<dbReference type="SUPFAM" id="SSF53474">
    <property type="entry name" value="alpha/beta-Hydrolases"/>
    <property type="match status" value="1"/>
</dbReference>
<evidence type="ECO:0000313" key="5">
    <source>
        <dbReference type="Proteomes" id="UP001054902"/>
    </source>
</evidence>
<feature type="region of interest" description="Disordered" evidence="1">
    <location>
        <begin position="604"/>
        <end position="628"/>
    </location>
</feature>
<dbReference type="AlphaFoldDB" id="A0AAD3H0X1"/>
<feature type="chain" id="PRO_5041946903" description="Fungal lipase-type domain-containing protein" evidence="2">
    <location>
        <begin position="16"/>
        <end position="649"/>
    </location>
</feature>
<reference evidence="4 5" key="1">
    <citation type="journal article" date="2021" name="Sci. Rep.">
        <title>The genome of the diatom Chaetoceros tenuissimus carries an ancient integrated fragment of an extant virus.</title>
        <authorList>
            <person name="Hongo Y."/>
            <person name="Kimura K."/>
            <person name="Takaki Y."/>
            <person name="Yoshida Y."/>
            <person name="Baba S."/>
            <person name="Kobayashi G."/>
            <person name="Nagasaki K."/>
            <person name="Hano T."/>
            <person name="Tomaru Y."/>
        </authorList>
    </citation>
    <scope>NUCLEOTIDE SEQUENCE [LARGE SCALE GENOMIC DNA]</scope>
    <source>
        <strain evidence="4 5">NIES-3715</strain>
    </source>
</reference>
<keyword evidence="2" id="KW-0732">Signal</keyword>
<accession>A0AAD3H0X1</accession>
<protein>
    <recommendedName>
        <fullName evidence="3">Fungal lipase-type domain-containing protein</fullName>
    </recommendedName>
</protein>
<comment type="caution">
    <text evidence="4">The sequence shown here is derived from an EMBL/GenBank/DDBJ whole genome shotgun (WGS) entry which is preliminary data.</text>
</comment>
<gene>
    <name evidence="4" type="ORF">CTEN210_02769</name>
</gene>
<evidence type="ECO:0000256" key="1">
    <source>
        <dbReference type="SAM" id="MobiDB-lite"/>
    </source>
</evidence>
<proteinExistence type="predicted"/>
<evidence type="ECO:0000256" key="2">
    <source>
        <dbReference type="SAM" id="SignalP"/>
    </source>
</evidence>